<organism evidence="1 2">
    <name type="scientific">Dreissena polymorpha</name>
    <name type="common">Zebra mussel</name>
    <name type="synonym">Mytilus polymorpha</name>
    <dbReference type="NCBI Taxonomy" id="45954"/>
    <lineage>
        <taxon>Eukaryota</taxon>
        <taxon>Metazoa</taxon>
        <taxon>Spiralia</taxon>
        <taxon>Lophotrochozoa</taxon>
        <taxon>Mollusca</taxon>
        <taxon>Bivalvia</taxon>
        <taxon>Autobranchia</taxon>
        <taxon>Heteroconchia</taxon>
        <taxon>Euheterodonta</taxon>
        <taxon>Imparidentia</taxon>
        <taxon>Neoheterodontei</taxon>
        <taxon>Myida</taxon>
        <taxon>Dreissenoidea</taxon>
        <taxon>Dreissenidae</taxon>
        <taxon>Dreissena</taxon>
    </lineage>
</organism>
<dbReference type="EMBL" id="JAIWYP010000012">
    <property type="protein sequence ID" value="KAH3725485.1"/>
    <property type="molecule type" value="Genomic_DNA"/>
</dbReference>
<protein>
    <submittedName>
        <fullName evidence="1">Uncharacterized protein</fullName>
    </submittedName>
</protein>
<gene>
    <name evidence="1" type="ORF">DPMN_051329</name>
</gene>
<reference evidence="1" key="1">
    <citation type="journal article" date="2019" name="bioRxiv">
        <title>The Genome of the Zebra Mussel, Dreissena polymorpha: A Resource for Invasive Species Research.</title>
        <authorList>
            <person name="McCartney M.A."/>
            <person name="Auch B."/>
            <person name="Kono T."/>
            <person name="Mallez S."/>
            <person name="Zhang Y."/>
            <person name="Obille A."/>
            <person name="Becker A."/>
            <person name="Abrahante J.E."/>
            <person name="Garbe J."/>
            <person name="Badalamenti J.P."/>
            <person name="Herman A."/>
            <person name="Mangelson H."/>
            <person name="Liachko I."/>
            <person name="Sullivan S."/>
            <person name="Sone E.D."/>
            <person name="Koren S."/>
            <person name="Silverstein K.A.T."/>
            <person name="Beckman K.B."/>
            <person name="Gohl D.M."/>
        </authorList>
    </citation>
    <scope>NUCLEOTIDE SEQUENCE</scope>
    <source>
        <strain evidence="1">Duluth1</strain>
        <tissue evidence="1">Whole animal</tissue>
    </source>
</reference>
<reference evidence="1" key="2">
    <citation type="submission" date="2020-11" db="EMBL/GenBank/DDBJ databases">
        <authorList>
            <person name="McCartney M.A."/>
            <person name="Auch B."/>
            <person name="Kono T."/>
            <person name="Mallez S."/>
            <person name="Becker A."/>
            <person name="Gohl D.M."/>
            <person name="Silverstein K.A.T."/>
            <person name="Koren S."/>
            <person name="Bechman K.B."/>
            <person name="Herman A."/>
            <person name="Abrahante J.E."/>
            <person name="Garbe J."/>
        </authorList>
    </citation>
    <scope>NUCLEOTIDE SEQUENCE</scope>
    <source>
        <strain evidence="1">Duluth1</strain>
        <tissue evidence="1">Whole animal</tissue>
    </source>
</reference>
<comment type="caution">
    <text evidence="1">The sequence shown here is derived from an EMBL/GenBank/DDBJ whole genome shotgun (WGS) entry which is preliminary data.</text>
</comment>
<evidence type="ECO:0000313" key="1">
    <source>
        <dbReference type="EMBL" id="KAH3725485.1"/>
    </source>
</evidence>
<name>A0A9D4HNW2_DREPO</name>
<proteinExistence type="predicted"/>
<dbReference type="Proteomes" id="UP000828390">
    <property type="component" value="Unassembled WGS sequence"/>
</dbReference>
<sequence>MELWNTLGLWETCYQKRLIEEFRFVNKGIYCCKNILQLASNERSGFAKSNTLVEGMQKCDAGLKRRTRIVVQWTVQE</sequence>
<keyword evidence="2" id="KW-1185">Reference proteome</keyword>
<dbReference type="AlphaFoldDB" id="A0A9D4HNW2"/>
<accession>A0A9D4HNW2</accession>
<evidence type="ECO:0000313" key="2">
    <source>
        <dbReference type="Proteomes" id="UP000828390"/>
    </source>
</evidence>